<gene>
    <name evidence="2" type="ORF">S03H2_22256</name>
</gene>
<dbReference type="AlphaFoldDB" id="X1EPE0"/>
<evidence type="ECO:0000256" key="1">
    <source>
        <dbReference type="SAM" id="Coils"/>
    </source>
</evidence>
<protein>
    <submittedName>
        <fullName evidence="2">Uncharacterized protein</fullName>
    </submittedName>
</protein>
<comment type="caution">
    <text evidence="2">The sequence shown here is derived from an EMBL/GenBank/DDBJ whole genome shotgun (WGS) entry which is preliminary data.</text>
</comment>
<name>X1EPE0_9ZZZZ</name>
<accession>X1EPE0</accession>
<proteinExistence type="predicted"/>
<feature type="coiled-coil region" evidence="1">
    <location>
        <begin position="68"/>
        <end position="102"/>
    </location>
</feature>
<sequence>MRDFESISIKEKILIVCQVIAGGKIQTIAKKHKVSRPSIYAWTQKALDTLEQALKPGKRGPKCKKGKVEAKDKLIEEQKEKITKLNDIISEKDKQIKNLKGKLNLQKNSLPRPSKCPHCGFEKIYKNGTYKIRSERLFEQLKKDKEIEITVQQFICPYCRSSVYMPEKKGKIILF</sequence>
<dbReference type="SUPFAM" id="SSF48295">
    <property type="entry name" value="TrpR-like"/>
    <property type="match status" value="1"/>
</dbReference>
<dbReference type="InterPro" id="IPR010921">
    <property type="entry name" value="Trp_repressor/repl_initiator"/>
</dbReference>
<evidence type="ECO:0000313" key="2">
    <source>
        <dbReference type="EMBL" id="GAH35271.1"/>
    </source>
</evidence>
<keyword evidence="1" id="KW-0175">Coiled coil</keyword>
<reference evidence="2" key="1">
    <citation type="journal article" date="2014" name="Front. Microbiol.">
        <title>High frequency of phylogenetically diverse reductive dehalogenase-homologous genes in deep subseafloor sedimentary metagenomes.</title>
        <authorList>
            <person name="Kawai M."/>
            <person name="Futagami T."/>
            <person name="Toyoda A."/>
            <person name="Takaki Y."/>
            <person name="Nishi S."/>
            <person name="Hori S."/>
            <person name="Arai W."/>
            <person name="Tsubouchi T."/>
            <person name="Morono Y."/>
            <person name="Uchiyama I."/>
            <person name="Ito T."/>
            <person name="Fujiyama A."/>
            <person name="Inagaki F."/>
            <person name="Takami H."/>
        </authorList>
    </citation>
    <scope>NUCLEOTIDE SEQUENCE</scope>
    <source>
        <strain evidence="2">Expedition CK06-06</strain>
    </source>
</reference>
<dbReference type="GO" id="GO:0043565">
    <property type="term" value="F:sequence-specific DNA binding"/>
    <property type="evidence" value="ECO:0007669"/>
    <property type="project" value="InterPro"/>
</dbReference>
<dbReference type="EMBL" id="BARU01011956">
    <property type="protein sequence ID" value="GAH35271.1"/>
    <property type="molecule type" value="Genomic_DNA"/>
</dbReference>
<organism evidence="2">
    <name type="scientific">marine sediment metagenome</name>
    <dbReference type="NCBI Taxonomy" id="412755"/>
    <lineage>
        <taxon>unclassified sequences</taxon>
        <taxon>metagenomes</taxon>
        <taxon>ecological metagenomes</taxon>
    </lineage>
</organism>